<evidence type="ECO:0008006" key="3">
    <source>
        <dbReference type="Google" id="ProtNLM"/>
    </source>
</evidence>
<name>A0ABQ9XL44_9EUKA</name>
<reference evidence="1 2" key="1">
    <citation type="journal article" date="2022" name="bioRxiv">
        <title>Genomics of Preaxostyla Flagellates Illuminates Evolutionary Transitions and the Path Towards Mitochondrial Loss.</title>
        <authorList>
            <person name="Novak L.V.F."/>
            <person name="Treitli S.C."/>
            <person name="Pyrih J."/>
            <person name="Halakuc P."/>
            <person name="Pipaliya S.V."/>
            <person name="Vacek V."/>
            <person name="Brzon O."/>
            <person name="Soukal P."/>
            <person name="Eme L."/>
            <person name="Dacks J.B."/>
            <person name="Karnkowska A."/>
            <person name="Elias M."/>
            <person name="Hampl V."/>
        </authorList>
    </citation>
    <scope>NUCLEOTIDE SEQUENCE [LARGE SCALE GENOMIC DNA]</scope>
    <source>
        <strain evidence="1">NAU3</strain>
        <tissue evidence="1">Gut</tissue>
    </source>
</reference>
<gene>
    <name evidence="1" type="ORF">BLNAU_12565</name>
</gene>
<sequence length="280" mass="32565">MQNTLRYIRNMFGRADVWSHMCVVVTFSERKSAFFREIHTNFQNHFKPRLEALIDEEYENERTDPIRFFFVDSKVGQMDPESESELDQLIDFASSLKPMPTTRLAVPDPLIRKVTRYEETKTVAVQTAPRLIEVTLANGTVTHEPDGEVKTTVTETRFLVKREFIEAPDPKRPNEKCIVSEEREAERRTKAEIIGGTMLRKQYCMECTDRYRRTWTLVTWFNGKITLEDEQEERFVQPTRVEETDSAWTWRDTLEMIATVAKTVIEVAVPVVSLLTGGSD</sequence>
<dbReference type="EMBL" id="JARBJD010000103">
    <property type="protein sequence ID" value="KAK2952459.1"/>
    <property type="molecule type" value="Genomic_DNA"/>
</dbReference>
<keyword evidence="2" id="KW-1185">Reference proteome</keyword>
<evidence type="ECO:0000313" key="1">
    <source>
        <dbReference type="EMBL" id="KAK2952459.1"/>
    </source>
</evidence>
<organism evidence="1 2">
    <name type="scientific">Blattamonas nauphoetae</name>
    <dbReference type="NCBI Taxonomy" id="2049346"/>
    <lineage>
        <taxon>Eukaryota</taxon>
        <taxon>Metamonada</taxon>
        <taxon>Preaxostyla</taxon>
        <taxon>Oxymonadida</taxon>
        <taxon>Blattamonas</taxon>
    </lineage>
</organism>
<proteinExistence type="predicted"/>
<evidence type="ECO:0000313" key="2">
    <source>
        <dbReference type="Proteomes" id="UP001281761"/>
    </source>
</evidence>
<protein>
    <recommendedName>
        <fullName evidence="3">AIG1-type G domain-containing protein</fullName>
    </recommendedName>
</protein>
<comment type="caution">
    <text evidence="1">The sequence shown here is derived from an EMBL/GenBank/DDBJ whole genome shotgun (WGS) entry which is preliminary data.</text>
</comment>
<accession>A0ABQ9XL44</accession>
<dbReference type="Proteomes" id="UP001281761">
    <property type="component" value="Unassembled WGS sequence"/>
</dbReference>